<dbReference type="InterPro" id="IPR022812">
    <property type="entry name" value="Dynamin"/>
</dbReference>
<keyword evidence="1" id="KW-0547">Nucleotide-binding</keyword>
<proteinExistence type="predicted"/>
<dbReference type="SUPFAM" id="SSF52540">
    <property type="entry name" value="P-loop containing nucleoside triphosphate hydrolases"/>
    <property type="match status" value="1"/>
</dbReference>
<dbReference type="InterPro" id="IPR030381">
    <property type="entry name" value="G_DYNAMIN_dom"/>
</dbReference>
<dbReference type="Pfam" id="PF01031">
    <property type="entry name" value="Dynamin_M"/>
    <property type="match status" value="1"/>
</dbReference>
<evidence type="ECO:0000313" key="7">
    <source>
        <dbReference type="Proteomes" id="UP000292082"/>
    </source>
</evidence>
<dbReference type="EMBL" id="ML145249">
    <property type="protein sequence ID" value="TBU52467.1"/>
    <property type="molecule type" value="Genomic_DNA"/>
</dbReference>
<protein>
    <submittedName>
        <fullName evidence="6">P-loop containing nucleoside triphosphate hydrolase protein</fullName>
    </submittedName>
</protein>
<name>A0A4Q9PGK6_9APHY</name>
<dbReference type="GO" id="GO:0005874">
    <property type="term" value="C:microtubule"/>
    <property type="evidence" value="ECO:0007669"/>
    <property type="project" value="TreeGrafter"/>
</dbReference>
<dbReference type="Pfam" id="PF00350">
    <property type="entry name" value="Dynamin_N"/>
    <property type="match status" value="1"/>
</dbReference>
<dbReference type="CDD" id="cd08771">
    <property type="entry name" value="DLP_1"/>
    <property type="match status" value="1"/>
</dbReference>
<dbReference type="PROSITE" id="PS51388">
    <property type="entry name" value="GED"/>
    <property type="match status" value="1"/>
</dbReference>
<dbReference type="GO" id="GO:0006897">
    <property type="term" value="P:endocytosis"/>
    <property type="evidence" value="ECO:0007669"/>
    <property type="project" value="TreeGrafter"/>
</dbReference>
<dbReference type="STRING" id="114155.A0A4Q9PGK6"/>
<dbReference type="AlphaFoldDB" id="A0A4Q9PGK6"/>
<keyword evidence="6" id="KW-0378">Hydrolase</keyword>
<dbReference type="Gene3D" id="3.40.50.300">
    <property type="entry name" value="P-loop containing nucleotide triphosphate hydrolases"/>
    <property type="match status" value="1"/>
</dbReference>
<dbReference type="InterPro" id="IPR000375">
    <property type="entry name" value="Dynamin_stalk"/>
</dbReference>
<dbReference type="GO" id="GO:0005739">
    <property type="term" value="C:mitochondrion"/>
    <property type="evidence" value="ECO:0007669"/>
    <property type="project" value="TreeGrafter"/>
</dbReference>
<evidence type="ECO:0000313" key="6">
    <source>
        <dbReference type="EMBL" id="TBU52467.1"/>
    </source>
</evidence>
<dbReference type="GO" id="GO:0016020">
    <property type="term" value="C:membrane"/>
    <property type="evidence" value="ECO:0007669"/>
    <property type="project" value="TreeGrafter"/>
</dbReference>
<dbReference type="Proteomes" id="UP000292082">
    <property type="component" value="Unassembled WGS sequence"/>
</dbReference>
<dbReference type="GO" id="GO:0048312">
    <property type="term" value="P:intracellular distribution of mitochondria"/>
    <property type="evidence" value="ECO:0007669"/>
    <property type="project" value="TreeGrafter"/>
</dbReference>
<feature type="domain" description="GED" evidence="4">
    <location>
        <begin position="727"/>
        <end position="827"/>
    </location>
</feature>
<evidence type="ECO:0000259" key="5">
    <source>
        <dbReference type="PROSITE" id="PS51718"/>
    </source>
</evidence>
<dbReference type="GO" id="GO:0005525">
    <property type="term" value="F:GTP binding"/>
    <property type="evidence" value="ECO:0007669"/>
    <property type="project" value="InterPro"/>
</dbReference>
<dbReference type="GO" id="GO:0016559">
    <property type="term" value="P:peroxisome fission"/>
    <property type="evidence" value="ECO:0007669"/>
    <property type="project" value="TreeGrafter"/>
</dbReference>
<dbReference type="InterPro" id="IPR027417">
    <property type="entry name" value="P-loop_NTPase"/>
</dbReference>
<accession>A0A4Q9PGK6</accession>
<dbReference type="GO" id="GO:0000266">
    <property type="term" value="P:mitochondrial fission"/>
    <property type="evidence" value="ECO:0007669"/>
    <property type="project" value="TreeGrafter"/>
</dbReference>
<evidence type="ECO:0000256" key="3">
    <source>
        <dbReference type="SAM" id="MobiDB-lite"/>
    </source>
</evidence>
<dbReference type="SMART" id="SM00053">
    <property type="entry name" value="DYNc"/>
    <property type="match status" value="1"/>
</dbReference>
<keyword evidence="2" id="KW-0342">GTP-binding</keyword>
<dbReference type="PROSITE" id="PS51718">
    <property type="entry name" value="G_DYNAMIN_2"/>
    <property type="match status" value="1"/>
</dbReference>
<dbReference type="PRINTS" id="PR00195">
    <property type="entry name" value="DYNAMIN"/>
</dbReference>
<gene>
    <name evidence="6" type="ORF">BD310DRAFT_952702</name>
</gene>
<sequence>MTSTPNHTLLLSTDYGKSSKELIEFVGELRSLGAHIDLELPRIVVIGNQSAGKSSLVEAISGISVPRDAGTCTRCPMECRLAYVPSEWSCQIKIRWEYDEKDKRYEEVSEVDFGALLTDKAKVDPMLRRAQTAVLNPHVMKDDFVDMSDEKNVVCVELAGPDLVDLSFVDLPGIVQNADAEIVKLVEDLVTSYIQGTSLILVTLPMSDDIENQKAARLAKLADPQGLRTIGVMTKPDMLTAGATKARSLWLEVLEGRRHPLRHGYYCTRHPDDDERTRGITTAEARAAESAFFQNTTPWCESTHRDRFGTTYLVQNISSLLTQIIRESLPVLIDQVVTQLESCNAQLAKLPPAITTEPTAYVLELVTEFSIELAQSVRGSPTNTALVQSTRRIYGSFKHAIRSSAPPFVPYKDAIHAPRYISEYVRVDAQDRSAGKKSFGNIMYLEDIREHISASITRELPGNVPYAAKESLLQSFQQSWESTASSSFDAVQEAFQHTLSKQIKKYFERYGNLMAIVKPLVSELVRQCAERTALQMRTVLQLETSPFTQNNHYLSECRDKWLAKYKDARAGKSAAERVNPAPSAPAHPIPFTFASTASKTGEKETKTVKANNNPTKKAATPKARQAKQQVRPQKDSSSSSDSSSDDEDEDEDEAQPVTQAGMKSSKAAHTFSFVPAATTRPAAPSMDGNEKRTLIRETLANLTKLGYHGLGEVDLGKLNPPDIYEEELQVMAEVRAYFQVAYKTRLLYSWIIDYIPLSIDHHFLYAFSVEVQRLLFERLGLGTVDAARRCSSYIAEDPTIVSTRDELTAKKKRLQSVQRALFNFGLQ</sequence>
<organism evidence="6 7">
    <name type="scientific">Dichomitus squalens</name>
    <dbReference type="NCBI Taxonomy" id="114155"/>
    <lineage>
        <taxon>Eukaryota</taxon>
        <taxon>Fungi</taxon>
        <taxon>Dikarya</taxon>
        <taxon>Basidiomycota</taxon>
        <taxon>Agaricomycotina</taxon>
        <taxon>Agaricomycetes</taxon>
        <taxon>Polyporales</taxon>
        <taxon>Polyporaceae</taxon>
        <taxon>Dichomitus</taxon>
    </lineage>
</organism>
<dbReference type="InterPro" id="IPR020850">
    <property type="entry name" value="GED_dom"/>
</dbReference>
<dbReference type="InterPro" id="IPR001401">
    <property type="entry name" value="Dynamin_GTPase"/>
</dbReference>
<feature type="region of interest" description="Disordered" evidence="3">
    <location>
        <begin position="573"/>
        <end position="666"/>
    </location>
</feature>
<dbReference type="GO" id="GO:0008017">
    <property type="term" value="F:microtubule binding"/>
    <property type="evidence" value="ECO:0007669"/>
    <property type="project" value="TreeGrafter"/>
</dbReference>
<dbReference type="GO" id="GO:0003924">
    <property type="term" value="F:GTPase activity"/>
    <property type="evidence" value="ECO:0007669"/>
    <property type="project" value="InterPro"/>
</dbReference>
<dbReference type="PANTHER" id="PTHR11566">
    <property type="entry name" value="DYNAMIN"/>
    <property type="match status" value="1"/>
</dbReference>
<feature type="compositionally biased region" description="Acidic residues" evidence="3">
    <location>
        <begin position="643"/>
        <end position="654"/>
    </location>
</feature>
<dbReference type="Gene3D" id="1.20.120.1240">
    <property type="entry name" value="Dynamin, middle domain"/>
    <property type="match status" value="1"/>
</dbReference>
<evidence type="ECO:0000256" key="1">
    <source>
        <dbReference type="ARBA" id="ARBA00022741"/>
    </source>
</evidence>
<reference evidence="6 7" key="1">
    <citation type="submission" date="2019-01" db="EMBL/GenBank/DDBJ databases">
        <title>Draft genome sequences of three monokaryotic isolates of the white-rot basidiomycete fungus Dichomitus squalens.</title>
        <authorList>
            <consortium name="DOE Joint Genome Institute"/>
            <person name="Lopez S.C."/>
            <person name="Andreopoulos B."/>
            <person name="Pangilinan J."/>
            <person name="Lipzen A."/>
            <person name="Riley R."/>
            <person name="Ahrendt S."/>
            <person name="Ng V."/>
            <person name="Barry K."/>
            <person name="Daum C."/>
            <person name="Grigoriev I.V."/>
            <person name="Hilden K.S."/>
            <person name="Makela M.R."/>
            <person name="de Vries R.P."/>
        </authorList>
    </citation>
    <scope>NUCLEOTIDE SEQUENCE [LARGE SCALE GENOMIC DNA]</scope>
    <source>
        <strain evidence="6 7">CBS 464.89</strain>
    </source>
</reference>
<evidence type="ECO:0000256" key="2">
    <source>
        <dbReference type="ARBA" id="ARBA00023134"/>
    </source>
</evidence>
<dbReference type="InterPro" id="IPR045063">
    <property type="entry name" value="Dynamin_N"/>
</dbReference>
<evidence type="ECO:0000259" key="4">
    <source>
        <dbReference type="PROSITE" id="PS51388"/>
    </source>
</evidence>
<dbReference type="PANTHER" id="PTHR11566:SF21">
    <property type="entry name" value="DYNAMIN RELATED PROTEIN 1, ISOFORM A"/>
    <property type="match status" value="1"/>
</dbReference>
<feature type="domain" description="Dynamin-type G" evidence="5">
    <location>
        <begin position="37"/>
        <end position="330"/>
    </location>
</feature>
<keyword evidence="7" id="KW-1185">Reference proteome</keyword>